<evidence type="ECO:0000313" key="5">
    <source>
        <dbReference type="Proteomes" id="UP001211249"/>
    </source>
</evidence>
<keyword evidence="2" id="KW-0560">Oxidoreductase</keyword>
<dbReference type="InterPro" id="IPR000415">
    <property type="entry name" value="Nitroreductase-like"/>
</dbReference>
<dbReference type="Gene3D" id="3.40.109.10">
    <property type="entry name" value="NADH Oxidase"/>
    <property type="match status" value="1"/>
</dbReference>
<feature type="domain" description="Nitroreductase" evidence="3">
    <location>
        <begin position="75"/>
        <end position="159"/>
    </location>
</feature>
<sequence>MTEKLALNDYPIHELIRSRWSPRAYSEQSVEQEKLLSLLEAARWAPSSYNHQPWSFIVATKDDPTEYNRLLSILVEFNQGWAKTAPVLILAVAKVRTDDGKTNRHAFHDVGLALENLILQATSFGLFAHQIGGFNGDKAKTEYQIPEDYEPATALTIGYPGDPQSLPDGLKERELAPRVRKPLQEFVFTQKWGKTSFLLKD</sequence>
<dbReference type="RefSeq" id="WP_271796703.1">
    <property type="nucleotide sequence ID" value="NZ_JAQMUC010000078.1"/>
</dbReference>
<evidence type="ECO:0000259" key="3">
    <source>
        <dbReference type="Pfam" id="PF00881"/>
    </source>
</evidence>
<feature type="domain" description="Nitroreductase" evidence="3">
    <location>
        <begin position="16"/>
        <end position="63"/>
    </location>
</feature>
<proteinExistence type="inferred from homology"/>
<accession>A0ABT5AKR3</accession>
<dbReference type="InterPro" id="IPR029479">
    <property type="entry name" value="Nitroreductase"/>
</dbReference>
<evidence type="ECO:0000256" key="2">
    <source>
        <dbReference type="ARBA" id="ARBA00023002"/>
    </source>
</evidence>
<evidence type="ECO:0000313" key="4">
    <source>
        <dbReference type="EMBL" id="MDB9536975.1"/>
    </source>
</evidence>
<organism evidence="4 5">
    <name type="scientific">Dolichospermum planctonicum CS-1226</name>
    <dbReference type="NCBI Taxonomy" id="3021751"/>
    <lineage>
        <taxon>Bacteria</taxon>
        <taxon>Bacillati</taxon>
        <taxon>Cyanobacteriota</taxon>
        <taxon>Cyanophyceae</taxon>
        <taxon>Nostocales</taxon>
        <taxon>Aphanizomenonaceae</taxon>
        <taxon>Dolichospermum</taxon>
        <taxon>Dolichospermum planctonicum</taxon>
    </lineage>
</organism>
<dbReference type="EMBL" id="JAQMUC010000078">
    <property type="protein sequence ID" value="MDB9536975.1"/>
    <property type="molecule type" value="Genomic_DNA"/>
</dbReference>
<dbReference type="PANTHER" id="PTHR43673:SF10">
    <property type="entry name" value="NADH DEHYDROGENASE_NAD(P)H NITROREDUCTASE XCC3605-RELATED"/>
    <property type="match status" value="1"/>
</dbReference>
<keyword evidence="5" id="KW-1185">Reference proteome</keyword>
<dbReference type="CDD" id="cd02138">
    <property type="entry name" value="TdsD-like"/>
    <property type="match status" value="1"/>
</dbReference>
<dbReference type="SUPFAM" id="SSF55469">
    <property type="entry name" value="FMN-dependent nitroreductase-like"/>
    <property type="match status" value="1"/>
</dbReference>
<dbReference type="PANTHER" id="PTHR43673">
    <property type="entry name" value="NAD(P)H NITROREDUCTASE YDGI-RELATED"/>
    <property type="match status" value="1"/>
</dbReference>
<dbReference type="Pfam" id="PF00881">
    <property type="entry name" value="Nitroreductase"/>
    <property type="match status" value="2"/>
</dbReference>
<comment type="similarity">
    <text evidence="1">Belongs to the nitroreductase family.</text>
</comment>
<dbReference type="Proteomes" id="UP001211249">
    <property type="component" value="Unassembled WGS sequence"/>
</dbReference>
<protein>
    <submittedName>
        <fullName evidence="4">Nitroreductase family protein</fullName>
    </submittedName>
</protein>
<name>A0ABT5AKR3_9CYAN</name>
<evidence type="ECO:0000256" key="1">
    <source>
        <dbReference type="ARBA" id="ARBA00007118"/>
    </source>
</evidence>
<comment type="caution">
    <text evidence="4">The sequence shown here is derived from an EMBL/GenBank/DDBJ whole genome shotgun (WGS) entry which is preliminary data.</text>
</comment>
<reference evidence="4 5" key="1">
    <citation type="submission" date="2023-01" db="EMBL/GenBank/DDBJ databases">
        <title>Genomes from the Australian National Cyanobacteria Reference Collection.</title>
        <authorList>
            <person name="Willis A."/>
            <person name="Lee E.M.F."/>
        </authorList>
    </citation>
    <scope>NUCLEOTIDE SEQUENCE [LARGE SCALE GENOMIC DNA]</scope>
    <source>
        <strain evidence="4 5">CS-1226</strain>
    </source>
</reference>
<gene>
    <name evidence="4" type="ORF">PN451_14270</name>
</gene>